<dbReference type="EMBL" id="BA000022">
    <property type="protein sequence ID" value="BAA17791.1"/>
    <property type="molecule type" value="Genomic_DNA"/>
</dbReference>
<feature type="coiled-coil region" evidence="5">
    <location>
        <begin position="98"/>
        <end position="125"/>
    </location>
</feature>
<dbReference type="AlphaFoldDB" id="P73742"/>
<evidence type="ECO:0000256" key="6">
    <source>
        <dbReference type="SAM" id="MobiDB-lite"/>
    </source>
</evidence>
<keyword evidence="3" id="KW-0732">Signal</keyword>
<gene>
    <name evidence="7" type="ordered locus">sll0858</name>
</gene>
<keyword evidence="8" id="KW-1185">Reference proteome</keyword>
<keyword evidence="5" id="KW-0175">Coiled coil</keyword>
<feature type="region of interest" description="Disordered" evidence="6">
    <location>
        <begin position="167"/>
        <end position="197"/>
    </location>
</feature>
<comment type="subcellular location">
    <subcellularLocation>
        <location evidence="1">Periplasm</location>
    </subcellularLocation>
</comment>
<dbReference type="InterPro" id="IPR012899">
    <property type="entry name" value="LTXXQ"/>
</dbReference>
<reference evidence="7 8" key="1">
    <citation type="journal article" date="1995" name="DNA Res.">
        <title>Sequence analysis of the genome of the unicellular cyanobacterium Synechocystis sp. strain PCC6803. I. Sequence features in the 1 Mb region from map positions 64% to 92% of the genome.</title>
        <authorList>
            <person name="Kaneko T."/>
            <person name="Tanaka A."/>
            <person name="Sato S."/>
            <person name="Kotani H."/>
            <person name="Sazuka T."/>
            <person name="Miyajima N."/>
            <person name="Sugiura M."/>
            <person name="Tabata S."/>
        </authorList>
    </citation>
    <scope>NUCLEOTIDE SEQUENCE [LARGE SCALE GENOMIC DNA]</scope>
    <source>
        <strain evidence="8">ATCC 27184 / PCC 6803 / Kazusa</strain>
    </source>
</reference>
<dbReference type="InParanoid" id="P73742"/>
<keyword evidence="4" id="KW-0574">Periplasm</keyword>
<name>P73742_SYNY3</name>
<dbReference type="eggNOG" id="COG3678">
    <property type="taxonomic scope" value="Bacteria"/>
</dbReference>
<evidence type="ECO:0000313" key="8">
    <source>
        <dbReference type="Proteomes" id="UP000001425"/>
    </source>
</evidence>
<evidence type="ECO:0000256" key="4">
    <source>
        <dbReference type="ARBA" id="ARBA00022764"/>
    </source>
</evidence>
<dbReference type="PIR" id="S74830">
    <property type="entry name" value="S74830"/>
</dbReference>
<feature type="compositionally biased region" description="Polar residues" evidence="6">
    <location>
        <begin position="167"/>
        <end position="180"/>
    </location>
</feature>
<dbReference type="PANTHER" id="PTHR38102">
    <property type="entry name" value="PERIPLASMIC CHAPERONE SPY"/>
    <property type="match status" value="1"/>
</dbReference>
<dbReference type="PANTHER" id="PTHR38102:SF1">
    <property type="entry name" value="PERIPLASMIC CHAPERONE SPY"/>
    <property type="match status" value="1"/>
</dbReference>
<sequence length="197" mass="22601">MVTKRSPTGIRQFVLFNHFSVNFLRNLLIMKNIIIAGLLSGLACTVSTMPAMAQNQNLDLHWQSGDTSEQMLAQWGWGNKKGGQGQWMESLDLTDSQKQQLEAIRQKYQGQMQSLSEQMRTSQNELRTLMSGNGSDSEIRAKHNQVANLRQQLGELRFNSMLESRQVLTPEQRQKFSQLMQERRNSRQGRRGMGNQQ</sequence>
<dbReference type="PaxDb" id="1148-1652873"/>
<dbReference type="CDD" id="cd09916">
    <property type="entry name" value="CpxP_like"/>
    <property type="match status" value="1"/>
</dbReference>
<reference evidence="7 8" key="2">
    <citation type="journal article" date="1996" name="DNA Res.">
        <title>Sequence analysis of the genome of the unicellular cyanobacterium Synechocystis sp. strain PCC6803. II. Sequence determination of the entire genome and assignment of potential protein-coding regions.</title>
        <authorList>
            <person name="Kaneko T."/>
            <person name="Sato S."/>
            <person name="Kotani H."/>
            <person name="Tanaka A."/>
            <person name="Asamizu E."/>
            <person name="Nakamura Y."/>
            <person name="Miyajima N."/>
            <person name="Hirosawa M."/>
            <person name="Sugiura M."/>
            <person name="Sasamoto S."/>
            <person name="Kimura T."/>
            <person name="Hosouchi T."/>
            <person name="Matsuno A."/>
            <person name="Muraki A."/>
            <person name="Nakazaki N."/>
            <person name="Naruo K."/>
            <person name="Okumura S."/>
            <person name="Shimpo S."/>
            <person name="Takeuchi C."/>
            <person name="Wada T."/>
            <person name="Watanabe A."/>
            <person name="Yamada M."/>
            <person name="Yasuda M."/>
            <person name="Tabata S."/>
        </authorList>
    </citation>
    <scope>NUCLEOTIDE SEQUENCE [LARGE SCALE GENOMIC DNA]</scope>
    <source>
        <strain evidence="8">ATCC 27184 / PCC 6803 / Kazusa</strain>
    </source>
</reference>
<dbReference type="SMR" id="P73742"/>
<comment type="similarity">
    <text evidence="2">Belongs to the CpxP/Spy family.</text>
</comment>
<dbReference type="GO" id="GO:0042597">
    <property type="term" value="C:periplasmic space"/>
    <property type="evidence" value="ECO:0007669"/>
    <property type="project" value="UniProtKB-SubCell"/>
</dbReference>
<evidence type="ECO:0000256" key="2">
    <source>
        <dbReference type="ARBA" id="ARBA00008441"/>
    </source>
</evidence>
<dbReference type="KEGG" id="syn:sll0858"/>
<organism evidence="7 8">
    <name type="scientific">Synechocystis sp. (strain ATCC 27184 / PCC 6803 / Kazusa)</name>
    <dbReference type="NCBI Taxonomy" id="1111708"/>
    <lineage>
        <taxon>Bacteria</taxon>
        <taxon>Bacillati</taxon>
        <taxon>Cyanobacteriota</taxon>
        <taxon>Cyanophyceae</taxon>
        <taxon>Synechococcales</taxon>
        <taxon>Merismopediaceae</taxon>
        <taxon>Synechocystis</taxon>
    </lineage>
</organism>
<evidence type="ECO:0000256" key="1">
    <source>
        <dbReference type="ARBA" id="ARBA00004418"/>
    </source>
</evidence>
<dbReference type="InterPro" id="IPR052211">
    <property type="entry name" value="Cpx_auxiliary_protein"/>
</dbReference>
<dbReference type="PhylomeDB" id="P73742"/>
<dbReference type="Proteomes" id="UP000001425">
    <property type="component" value="Chromosome"/>
</dbReference>
<dbReference type="STRING" id="1148.gene:10498659"/>
<proteinExistence type="inferred from homology"/>
<dbReference type="Pfam" id="PF07813">
    <property type="entry name" value="LTXXQ"/>
    <property type="match status" value="1"/>
</dbReference>
<evidence type="ECO:0000256" key="5">
    <source>
        <dbReference type="SAM" id="Coils"/>
    </source>
</evidence>
<dbReference type="EnsemblBacteria" id="BAA17791">
    <property type="protein sequence ID" value="BAA17791"/>
    <property type="gene ID" value="BAA17791"/>
</dbReference>
<evidence type="ECO:0000256" key="3">
    <source>
        <dbReference type="ARBA" id="ARBA00022729"/>
    </source>
</evidence>
<protein>
    <submittedName>
        <fullName evidence="7">Sll0858 protein</fullName>
    </submittedName>
</protein>
<evidence type="ECO:0000313" key="7">
    <source>
        <dbReference type="EMBL" id="BAA17791.1"/>
    </source>
</evidence>
<dbReference type="Gene3D" id="1.20.120.1490">
    <property type="match status" value="1"/>
</dbReference>
<accession>P73742</accession>